<dbReference type="GeneID" id="20375070"/>
<evidence type="ECO:0000313" key="2">
    <source>
        <dbReference type="Proteomes" id="UP000014064"/>
    </source>
</evidence>
<dbReference type="EMBL" id="KE007225">
    <property type="protein sequence ID" value="EOR04040.1"/>
    <property type="molecule type" value="Genomic_DNA"/>
</dbReference>
<dbReference type="GO" id="GO:0000287">
    <property type="term" value="F:magnesium ion binding"/>
    <property type="evidence" value="ECO:0007669"/>
    <property type="project" value="InterPro"/>
</dbReference>
<dbReference type="KEGG" id="wic:J056_002118"/>
<sequence>MIRGIGVDLLCLPRLETLLGRRKAGIERLGRRILTPGELSSFPAHSSIDTQLRYLGMVRKRGSVQVPLPSVSLYMASVGGFQAGQQANNYSQQYQSIYLSTFIDIPRR</sequence>
<name>R9APQ6_WALI9</name>
<gene>
    <name evidence="1" type="ORF">J056_002118</name>
</gene>
<dbReference type="HOGENOM" id="CLU_2199035_0_0_1"/>
<evidence type="ECO:0000313" key="1">
    <source>
        <dbReference type="EMBL" id="EOR04040.1"/>
    </source>
</evidence>
<proteinExistence type="predicted"/>
<dbReference type="AlphaFoldDB" id="R9APQ6"/>
<dbReference type="RefSeq" id="XP_009266257.1">
    <property type="nucleotide sequence ID" value="XM_009267982.1"/>
</dbReference>
<dbReference type="InterPro" id="IPR037143">
    <property type="entry name" value="4-PPantetheinyl_Trfase_dom_sf"/>
</dbReference>
<accession>R9APQ6</accession>
<dbReference type="Proteomes" id="UP000014064">
    <property type="component" value="Unassembled WGS sequence"/>
</dbReference>
<reference evidence="2" key="1">
    <citation type="journal article" date="2013" name="BMC Genomics">
        <title>Genome and transcriptome sequencing of the halophilic fungus Wallemia ichthyophaga: haloadaptations present and absent.</title>
        <authorList>
            <person name="Zajc J."/>
            <person name="Liu Y."/>
            <person name="Dai W."/>
            <person name="Yang Z."/>
            <person name="Hu J."/>
            <person name="Gostincar C."/>
            <person name="Gunde-Cimerman N."/>
        </authorList>
    </citation>
    <scope>NUCLEOTIDE SEQUENCE [LARGE SCALE GENOMIC DNA]</scope>
    <source>
        <strain evidence="2">EXF-994 / CBS 113033</strain>
    </source>
</reference>
<dbReference type="Gene3D" id="3.90.470.20">
    <property type="entry name" value="4'-phosphopantetheinyl transferase domain"/>
    <property type="match status" value="1"/>
</dbReference>
<keyword evidence="2" id="KW-1185">Reference proteome</keyword>
<protein>
    <submittedName>
        <fullName evidence="1">Uncharacterized protein</fullName>
    </submittedName>
</protein>
<organism evidence="1 2">
    <name type="scientific">Wallemia ichthyophaga (strain EXF-994 / CBS 113033)</name>
    <dbReference type="NCBI Taxonomy" id="1299270"/>
    <lineage>
        <taxon>Eukaryota</taxon>
        <taxon>Fungi</taxon>
        <taxon>Dikarya</taxon>
        <taxon>Basidiomycota</taxon>
        <taxon>Wallemiomycotina</taxon>
        <taxon>Wallemiomycetes</taxon>
        <taxon>Wallemiales</taxon>
        <taxon>Wallemiaceae</taxon>
        <taxon>Wallemia</taxon>
    </lineage>
</organism>
<dbReference type="OrthoDB" id="15433at2759"/>
<dbReference type="GO" id="GO:0008897">
    <property type="term" value="F:holo-[acyl-carrier-protein] synthase activity"/>
    <property type="evidence" value="ECO:0007669"/>
    <property type="project" value="InterPro"/>
</dbReference>